<dbReference type="SUPFAM" id="SSF101898">
    <property type="entry name" value="NHL repeat"/>
    <property type="match status" value="1"/>
</dbReference>
<gene>
    <name evidence="3" type="ORF">CMC5_001690</name>
</gene>
<keyword evidence="4" id="KW-1185">Reference proteome</keyword>
<evidence type="ECO:0000313" key="3">
    <source>
        <dbReference type="EMBL" id="AKT36056.1"/>
    </source>
</evidence>
<dbReference type="STRING" id="52.CMC5_001690"/>
<name>A0A0K1E5B4_CHOCO</name>
<accession>A0A0K1E5B4</accession>
<proteinExistence type="predicted"/>
<reference evidence="3 4" key="1">
    <citation type="submission" date="2015-07" db="EMBL/GenBank/DDBJ databases">
        <title>Genome analysis of myxobacterium Chondromyces crocatus Cm c5 reveals a high potential for natural compound synthesis and the genetic basis for the loss of fruiting body formation.</title>
        <authorList>
            <person name="Zaburannyi N."/>
            <person name="Bunk B."/>
            <person name="Maier J."/>
            <person name="Overmann J."/>
            <person name="Mueller R."/>
        </authorList>
    </citation>
    <scope>NUCLEOTIDE SEQUENCE [LARGE SCALE GENOMIC DNA]</scope>
    <source>
        <strain evidence="3 4">Cm c5</strain>
    </source>
</reference>
<evidence type="ECO:0000256" key="1">
    <source>
        <dbReference type="SAM" id="MobiDB-lite"/>
    </source>
</evidence>
<protein>
    <submittedName>
        <fullName evidence="3">Uncharacterized protein</fullName>
    </submittedName>
</protein>
<feature type="region of interest" description="Disordered" evidence="1">
    <location>
        <begin position="23"/>
        <end position="56"/>
    </location>
</feature>
<evidence type="ECO:0000256" key="2">
    <source>
        <dbReference type="SAM" id="SignalP"/>
    </source>
</evidence>
<dbReference type="KEGG" id="ccro:CMC5_001690"/>
<feature type="chain" id="PRO_5005458897" evidence="2">
    <location>
        <begin position="21"/>
        <end position="784"/>
    </location>
</feature>
<dbReference type="Proteomes" id="UP000067626">
    <property type="component" value="Chromosome"/>
</dbReference>
<dbReference type="AlphaFoldDB" id="A0A0K1E5B4"/>
<organism evidence="3 4">
    <name type="scientific">Chondromyces crocatus</name>
    <dbReference type="NCBI Taxonomy" id="52"/>
    <lineage>
        <taxon>Bacteria</taxon>
        <taxon>Pseudomonadati</taxon>
        <taxon>Myxococcota</taxon>
        <taxon>Polyangia</taxon>
        <taxon>Polyangiales</taxon>
        <taxon>Polyangiaceae</taxon>
        <taxon>Chondromyces</taxon>
    </lineage>
</organism>
<dbReference type="EMBL" id="CP012159">
    <property type="protein sequence ID" value="AKT36056.1"/>
    <property type="molecule type" value="Genomic_DNA"/>
</dbReference>
<keyword evidence="2" id="KW-0732">Signal</keyword>
<feature type="compositionally biased region" description="Gly residues" evidence="1">
    <location>
        <begin position="27"/>
        <end position="54"/>
    </location>
</feature>
<sequence>MAWSMAGALSLLGLSACGGASDDDGSGTAGGGGSPSGSGGPGGAGGSGGEGGGASASCHDLPMTSALVAEGSWDASLTLAGFTGHDGLVPGVFDFARDADGALLAVGRFQYIGRRATRPLARLEGDVWRPDPRLSFDTDPPSLGAIATDGQGRIAVATHAELPSSLEEREGEIWVSDGGAFTRAGTFQGAVRRMVWFDGALWVGGLFTLDDLPSAEGLAVLDEQGWQAPPGGAVDGLGVYTLATQGNTLLVGGAFSSVGGIPAASVATYDAGGWRAYDLPGASVYALARDDAGELYAGGLFSVEGSSETGGIARWSGSSWESVGGGLANRVFRGVVSDLAVLDGALHVAGCFSWAGGPPTEAASIQAAGLARWTGQAWEALDEGASPVASGWFAPLRCGDEGPGAVWDMENQRLFADGERLFAGGFFGGKGGVPSHGVIAHEGGGWVAQGEVGQGLSGVPSALAVGGPSCAVHAVGPISHAGSLAVDRRVLRHTGIRWEPVGAPAPAGHDCDRVAVDAAGMPFLGCSRAPVNDGDHATGVVLRSTGDGWETVGDGFGEGGVAALAFDPAGALWVTGGVTQGFVARVEGDGFVRHGAFDGRVNSLAFRPGKRGGPVEAVVGGSFGSVDGVAVRGVARWSGEAWEALGPGLSGSVLAVAYAPDGSIYASTADDGSDDRLILGRWDGAAWSEVATPEPGPVPAGYAFSALLARGNYVIAAGFAWPGSGERNVFAYDGAAFRSVRGGITAISVDQVALAGNGLWFGGSIAEAGPPNGRLPTVGVAHLR</sequence>
<evidence type="ECO:0000313" key="4">
    <source>
        <dbReference type="Proteomes" id="UP000067626"/>
    </source>
</evidence>
<feature type="signal peptide" evidence="2">
    <location>
        <begin position="1"/>
        <end position="20"/>
    </location>
</feature>